<dbReference type="Pfam" id="PF00005">
    <property type="entry name" value="ABC_tran"/>
    <property type="match status" value="1"/>
</dbReference>
<dbReference type="Gene3D" id="3.40.50.300">
    <property type="entry name" value="P-loop containing nucleotide triphosphate hydrolases"/>
    <property type="match status" value="1"/>
</dbReference>
<keyword evidence="4" id="KW-0997">Cell inner membrane</keyword>
<keyword evidence="5" id="KW-0547">Nucleotide-binding</keyword>
<dbReference type="AlphaFoldDB" id="A0A2V4TSM3"/>
<feature type="domain" description="ABC transporter" evidence="7">
    <location>
        <begin position="17"/>
        <end position="242"/>
    </location>
</feature>
<evidence type="ECO:0000313" key="8">
    <source>
        <dbReference type="EMBL" id="PYE20608.1"/>
    </source>
</evidence>
<evidence type="ECO:0000259" key="7">
    <source>
        <dbReference type="PROSITE" id="PS50893"/>
    </source>
</evidence>
<dbReference type="PROSITE" id="PS50893">
    <property type="entry name" value="ABC_TRANSPORTER_2"/>
    <property type="match status" value="1"/>
</dbReference>
<evidence type="ECO:0000256" key="1">
    <source>
        <dbReference type="ARBA" id="ARBA00005417"/>
    </source>
</evidence>
<name>A0A2V4TSM3_9BURK</name>
<accession>A0A2V4TSM3</accession>
<dbReference type="EMBL" id="QJSQ01000016">
    <property type="protein sequence ID" value="PYE20608.1"/>
    <property type="molecule type" value="Genomic_DNA"/>
</dbReference>
<proteinExistence type="inferred from homology"/>
<dbReference type="PROSITE" id="PS00211">
    <property type="entry name" value="ABC_TRANSPORTER_1"/>
    <property type="match status" value="1"/>
</dbReference>
<comment type="caution">
    <text evidence="8">The sequence shown here is derived from an EMBL/GenBank/DDBJ whole genome shotgun (WGS) entry which is preliminary data.</text>
</comment>
<dbReference type="GO" id="GO:0016887">
    <property type="term" value="F:ATP hydrolysis activity"/>
    <property type="evidence" value="ECO:0007669"/>
    <property type="project" value="InterPro"/>
</dbReference>
<dbReference type="InterPro" id="IPR003439">
    <property type="entry name" value="ABC_transporter-like_ATP-bd"/>
</dbReference>
<keyword evidence="6 8" id="KW-0067">ATP-binding</keyword>
<dbReference type="InterPro" id="IPR003593">
    <property type="entry name" value="AAA+_ATPase"/>
</dbReference>
<comment type="similarity">
    <text evidence="1">Belongs to the ABC transporter superfamily.</text>
</comment>
<evidence type="ECO:0000313" key="9">
    <source>
        <dbReference type="Proteomes" id="UP000247772"/>
    </source>
</evidence>
<dbReference type="InterPro" id="IPR027417">
    <property type="entry name" value="P-loop_NTPase"/>
</dbReference>
<evidence type="ECO:0000256" key="5">
    <source>
        <dbReference type="ARBA" id="ARBA00022741"/>
    </source>
</evidence>
<reference evidence="8 9" key="1">
    <citation type="submission" date="2018-06" db="EMBL/GenBank/DDBJ databases">
        <title>Genomic Encyclopedia of Type Strains, Phase IV (KMG-V): Genome sequencing to study the core and pangenomes of soil and plant-associated prokaryotes.</title>
        <authorList>
            <person name="Whitman W."/>
        </authorList>
    </citation>
    <scope>NUCLEOTIDE SEQUENCE [LARGE SCALE GENOMIC DNA]</scope>
    <source>
        <strain evidence="8 9">SRCL-318</strain>
    </source>
</reference>
<keyword evidence="2" id="KW-0813">Transport</keyword>
<evidence type="ECO:0000256" key="3">
    <source>
        <dbReference type="ARBA" id="ARBA00022475"/>
    </source>
</evidence>
<keyword evidence="4" id="KW-0472">Membrane</keyword>
<sequence>MMATSPASTPREPHAPLVDIDIRHKHYGARPILDSLRLTLAPGEIVALLGPSGCGKSTLLRIAAGLDRDYAGTVSYNGEVQRGPSPLAGVIFQEPRLLPWLRVADNVCFPQRARGDTRNHARSLLEEVGLRAEDGALWPKHLSGGMAQRVAIARGLFTQPQLLLLDEPFSAVDAMTRMRLQDLLLAIVDAHRTAALVVTHDIDEAVHLADRIVLLEPAGGARARPANRIFEVGGARPRRREDAGRSVLRRILLEGLETLAR</sequence>
<evidence type="ECO:0000256" key="6">
    <source>
        <dbReference type="ARBA" id="ARBA00022840"/>
    </source>
</evidence>
<protein>
    <submittedName>
        <fullName evidence="8">Sulfonate transport system ATP-binding protein</fullName>
    </submittedName>
</protein>
<dbReference type="InterPro" id="IPR050166">
    <property type="entry name" value="ABC_transporter_ATP-bind"/>
</dbReference>
<dbReference type="SUPFAM" id="SSF52540">
    <property type="entry name" value="P-loop containing nucleoside triphosphate hydrolases"/>
    <property type="match status" value="1"/>
</dbReference>
<dbReference type="InterPro" id="IPR017871">
    <property type="entry name" value="ABC_transporter-like_CS"/>
</dbReference>
<dbReference type="PANTHER" id="PTHR42788:SF19">
    <property type="entry name" value="ALIPHATIC SULFONATES IMPORT ATP-BINDING PROTEIN SSUB 2"/>
    <property type="match status" value="1"/>
</dbReference>
<gene>
    <name evidence="8" type="ORF">C7410_116146</name>
</gene>
<keyword evidence="3" id="KW-1003">Cell membrane</keyword>
<organism evidence="8 9">
    <name type="scientific">Paraburkholderia silvatlantica</name>
    <dbReference type="NCBI Taxonomy" id="321895"/>
    <lineage>
        <taxon>Bacteria</taxon>
        <taxon>Pseudomonadati</taxon>
        <taxon>Pseudomonadota</taxon>
        <taxon>Betaproteobacteria</taxon>
        <taxon>Burkholderiales</taxon>
        <taxon>Burkholderiaceae</taxon>
        <taxon>Paraburkholderia</taxon>
    </lineage>
</organism>
<evidence type="ECO:0000256" key="2">
    <source>
        <dbReference type="ARBA" id="ARBA00022448"/>
    </source>
</evidence>
<dbReference type="SMART" id="SM00382">
    <property type="entry name" value="AAA"/>
    <property type="match status" value="1"/>
</dbReference>
<evidence type="ECO:0000256" key="4">
    <source>
        <dbReference type="ARBA" id="ARBA00022519"/>
    </source>
</evidence>
<dbReference type="PANTHER" id="PTHR42788">
    <property type="entry name" value="TAURINE IMPORT ATP-BINDING PROTEIN-RELATED"/>
    <property type="match status" value="1"/>
</dbReference>
<dbReference type="Proteomes" id="UP000247772">
    <property type="component" value="Unassembled WGS sequence"/>
</dbReference>
<dbReference type="GO" id="GO:0005524">
    <property type="term" value="F:ATP binding"/>
    <property type="evidence" value="ECO:0007669"/>
    <property type="project" value="UniProtKB-KW"/>
</dbReference>